<dbReference type="EMBL" id="DTIY01000067">
    <property type="protein sequence ID" value="HGY39881.1"/>
    <property type="molecule type" value="Genomic_DNA"/>
</dbReference>
<dbReference type="Pfam" id="PF13529">
    <property type="entry name" value="Peptidase_C39_2"/>
    <property type="match status" value="1"/>
</dbReference>
<feature type="domain" description="Peptidase C39-like" evidence="2">
    <location>
        <begin position="75"/>
        <end position="207"/>
    </location>
</feature>
<keyword evidence="1" id="KW-1133">Transmembrane helix</keyword>
<evidence type="ECO:0000313" key="3">
    <source>
        <dbReference type="EMBL" id="HGY39881.1"/>
    </source>
</evidence>
<evidence type="ECO:0000256" key="1">
    <source>
        <dbReference type="SAM" id="Phobius"/>
    </source>
</evidence>
<protein>
    <recommendedName>
        <fullName evidence="2">Peptidase C39-like domain-containing protein</fullName>
    </recommendedName>
</protein>
<dbReference type="Gene3D" id="3.90.70.10">
    <property type="entry name" value="Cysteine proteinases"/>
    <property type="match status" value="1"/>
</dbReference>
<keyword evidence="1" id="KW-0472">Membrane</keyword>
<reference evidence="3" key="1">
    <citation type="journal article" date="2020" name="mSystems">
        <title>Genome- and Community-Level Interaction Insights into Carbon Utilization and Element Cycling Functions of Hydrothermarchaeota in Hydrothermal Sediment.</title>
        <authorList>
            <person name="Zhou Z."/>
            <person name="Liu Y."/>
            <person name="Xu W."/>
            <person name="Pan J."/>
            <person name="Luo Z.H."/>
            <person name="Li M."/>
        </authorList>
    </citation>
    <scope>NUCLEOTIDE SEQUENCE [LARGE SCALE GENOMIC DNA]</scope>
    <source>
        <strain evidence="3">SpSt-82</strain>
    </source>
</reference>
<feature type="transmembrane region" description="Helical" evidence="1">
    <location>
        <begin position="27"/>
        <end position="49"/>
    </location>
</feature>
<accession>A0A7V4THI4</accession>
<dbReference type="InterPro" id="IPR039564">
    <property type="entry name" value="Peptidase_C39-like"/>
</dbReference>
<name>A0A7V4THI4_9BACT</name>
<proteinExistence type="predicted"/>
<dbReference type="AlphaFoldDB" id="A0A7V4THI4"/>
<comment type="caution">
    <text evidence="3">The sequence shown here is derived from an EMBL/GenBank/DDBJ whole genome shotgun (WGS) entry which is preliminary data.</text>
</comment>
<sequence>MGCQVPGASSSLGEEQRGCEDVRKNTALLLLSGILLLTLFIAGCSTVSFEGKLPSSFSAQTGGKFIEYSSERILLDVPFLPQVPPGNWSSTRNCGVASAVMIAAYYLGTTPSPEDIKEADDWLNARFGLPINGYNGDYTNVFQIRAYLESRGVPTRIGMGNLEVLRGLLQAGKPVLVAVFADMNPQSSRHAMVAVGMDSFSIYVHDPGKPNGAYNSYPIGQFLSAWEKQGNWYVTIE</sequence>
<gene>
    <name evidence="3" type="ORF">ENW11_08760</name>
</gene>
<evidence type="ECO:0000259" key="2">
    <source>
        <dbReference type="Pfam" id="PF13529"/>
    </source>
</evidence>
<organism evidence="3">
    <name type="scientific">Candidatus Caldatribacterium saccharofermentans</name>
    <dbReference type="NCBI Taxonomy" id="1454753"/>
    <lineage>
        <taxon>Bacteria</taxon>
        <taxon>Pseudomonadati</taxon>
        <taxon>Atribacterota</taxon>
        <taxon>Atribacteria</taxon>
        <taxon>Atribacterales</taxon>
        <taxon>Candidatus Caldatribacteriaceae</taxon>
        <taxon>Candidatus Caldatribacterium</taxon>
    </lineage>
</organism>
<keyword evidence="1" id="KW-0812">Transmembrane</keyword>